<dbReference type="Gene3D" id="4.10.410.40">
    <property type="match status" value="1"/>
</dbReference>
<organism evidence="1 2">
    <name type="scientific">Pseudooceanicola sediminis</name>
    <dbReference type="NCBI Taxonomy" id="2211117"/>
    <lineage>
        <taxon>Bacteria</taxon>
        <taxon>Pseudomonadati</taxon>
        <taxon>Pseudomonadota</taxon>
        <taxon>Alphaproteobacteria</taxon>
        <taxon>Rhodobacterales</taxon>
        <taxon>Paracoccaceae</taxon>
        <taxon>Pseudooceanicola</taxon>
    </lineage>
</organism>
<dbReference type="EMBL" id="QWJJ01000007">
    <property type="protein sequence ID" value="RII38989.1"/>
    <property type="molecule type" value="Genomic_DNA"/>
</dbReference>
<evidence type="ECO:0008006" key="3">
    <source>
        <dbReference type="Google" id="ProtNLM"/>
    </source>
</evidence>
<evidence type="ECO:0000313" key="1">
    <source>
        <dbReference type="EMBL" id="RII38989.1"/>
    </source>
</evidence>
<comment type="caution">
    <text evidence="1">The sequence shown here is derived from an EMBL/GenBank/DDBJ whole genome shotgun (WGS) entry which is preliminary data.</text>
</comment>
<protein>
    <recommendedName>
        <fullName evidence="3">Phage tail protein</fullName>
    </recommendedName>
</protein>
<proteinExistence type="predicted"/>
<gene>
    <name evidence="1" type="ORF">DL237_09940</name>
</gene>
<name>A0A399J3D4_9RHOB</name>
<keyword evidence="2" id="KW-1185">Reference proteome</keyword>
<reference evidence="1 2" key="1">
    <citation type="submission" date="2018-08" db="EMBL/GenBank/DDBJ databases">
        <title>Pseudooceanicola sediminis CY03 in the family Rhodobacteracea.</title>
        <authorList>
            <person name="Zhang Y.-J."/>
        </authorList>
    </citation>
    <scope>NUCLEOTIDE SEQUENCE [LARGE SCALE GENOMIC DNA]</scope>
    <source>
        <strain evidence="1 2">CY03</strain>
    </source>
</reference>
<evidence type="ECO:0000313" key="2">
    <source>
        <dbReference type="Proteomes" id="UP000265848"/>
    </source>
</evidence>
<dbReference type="RefSeq" id="WP_119398899.1">
    <property type="nucleotide sequence ID" value="NZ_QWJJ01000007.1"/>
</dbReference>
<dbReference type="AlphaFoldDB" id="A0A399J3D4"/>
<dbReference type="OrthoDB" id="7871107at2"/>
<sequence>MSGETELWGGKVERSPDGLTYTPVAKVTGVSVPTLTKNTRQRTTLDSPAKIHEYGTGFAEPGDLSISCLYTSEGFTAAKADEANPGGTYYRITLANGDAFDCRMITPVVEVAGLDQLDADATFTISGKTSGETEFTAAA</sequence>
<accession>A0A399J3D4</accession>
<dbReference type="Proteomes" id="UP000265848">
    <property type="component" value="Unassembled WGS sequence"/>
</dbReference>